<reference evidence="13 14" key="1">
    <citation type="submission" date="2023-08" db="EMBL/GenBank/DDBJ databases">
        <title>Black Yeasts Isolated from many extreme environments.</title>
        <authorList>
            <person name="Coleine C."/>
            <person name="Stajich J.E."/>
            <person name="Selbmann L."/>
        </authorList>
    </citation>
    <scope>NUCLEOTIDE SEQUENCE [LARGE SCALE GENOMIC DNA]</scope>
    <source>
        <strain evidence="13 14">CCFEE 5910</strain>
    </source>
</reference>
<feature type="region of interest" description="Disordered" evidence="10">
    <location>
        <begin position="142"/>
        <end position="178"/>
    </location>
</feature>
<dbReference type="InterPro" id="IPR011039">
    <property type="entry name" value="TFIIF_interaction"/>
</dbReference>
<feature type="region of interest" description="Disordered" evidence="10">
    <location>
        <begin position="1"/>
        <end position="39"/>
    </location>
</feature>
<dbReference type="InterPro" id="IPR003196">
    <property type="entry name" value="TFIIF_beta"/>
</dbReference>
<evidence type="ECO:0000259" key="12">
    <source>
        <dbReference type="Pfam" id="PF17683"/>
    </source>
</evidence>
<dbReference type="Proteomes" id="UP001309876">
    <property type="component" value="Unassembled WGS sequence"/>
</dbReference>
<comment type="subcellular location">
    <subcellularLocation>
        <location evidence="1">Nucleus</location>
    </subcellularLocation>
</comment>
<evidence type="ECO:0000259" key="11">
    <source>
        <dbReference type="Pfam" id="PF02270"/>
    </source>
</evidence>
<evidence type="ECO:0000256" key="6">
    <source>
        <dbReference type="ARBA" id="ARBA00023163"/>
    </source>
</evidence>
<dbReference type="PANTHER" id="PTHR10445:SF0">
    <property type="entry name" value="GENERAL TRANSCRIPTION FACTOR IIF SUBUNIT 2"/>
    <property type="match status" value="1"/>
</dbReference>
<feature type="compositionally biased region" description="Basic and acidic residues" evidence="10">
    <location>
        <begin position="10"/>
        <end position="20"/>
    </location>
</feature>
<evidence type="ECO:0000256" key="5">
    <source>
        <dbReference type="ARBA" id="ARBA00023125"/>
    </source>
</evidence>
<dbReference type="InterPro" id="IPR036390">
    <property type="entry name" value="WH_DNA-bd_sf"/>
</dbReference>
<keyword evidence="4" id="KW-0805">Transcription regulation</keyword>
<dbReference type="FunFam" id="1.10.10.10:FF:000035">
    <property type="entry name" value="General transcription factor IIF subunit 2"/>
    <property type="match status" value="1"/>
</dbReference>
<feature type="domain" description="TFIIF beta subunit HTH" evidence="11">
    <location>
        <begin position="271"/>
        <end position="332"/>
    </location>
</feature>
<dbReference type="GO" id="GO:0005674">
    <property type="term" value="C:transcription factor TFIIF complex"/>
    <property type="evidence" value="ECO:0007669"/>
    <property type="project" value="InterPro"/>
</dbReference>
<evidence type="ECO:0000313" key="14">
    <source>
        <dbReference type="Proteomes" id="UP001309876"/>
    </source>
</evidence>
<dbReference type="GO" id="GO:0006367">
    <property type="term" value="P:transcription initiation at RNA polymerase II promoter"/>
    <property type="evidence" value="ECO:0007669"/>
    <property type="project" value="InterPro"/>
</dbReference>
<feature type="region of interest" description="Disordered" evidence="10">
    <location>
        <begin position="342"/>
        <end position="371"/>
    </location>
</feature>
<keyword evidence="7" id="KW-0539">Nucleus</keyword>
<accession>A0AAN7T7B6</accession>
<dbReference type="SUPFAM" id="SSF50916">
    <property type="entry name" value="Rap30/74 interaction domains"/>
    <property type="match status" value="1"/>
</dbReference>
<keyword evidence="6" id="KW-0804">Transcription</keyword>
<dbReference type="InterPro" id="IPR036388">
    <property type="entry name" value="WH-like_DNA-bd_sf"/>
</dbReference>
<feature type="compositionally biased region" description="Basic and acidic residues" evidence="10">
    <location>
        <begin position="346"/>
        <end position="358"/>
    </location>
</feature>
<feature type="domain" description="TFIIF beta subunit N-terminal" evidence="12">
    <location>
        <begin position="50"/>
        <end position="200"/>
    </location>
</feature>
<dbReference type="Pfam" id="PF02270">
    <property type="entry name" value="TFIIF_beta"/>
    <property type="match status" value="1"/>
</dbReference>
<evidence type="ECO:0000256" key="8">
    <source>
        <dbReference type="ARBA" id="ARBA00081473"/>
    </source>
</evidence>
<evidence type="ECO:0000256" key="4">
    <source>
        <dbReference type="ARBA" id="ARBA00023015"/>
    </source>
</evidence>
<dbReference type="InterPro" id="IPR040504">
    <property type="entry name" value="TFIIF_beta_N"/>
</dbReference>
<gene>
    <name evidence="13" type="ORF">LTR05_001234</name>
</gene>
<proteinExistence type="inferred from homology"/>
<dbReference type="PANTHER" id="PTHR10445">
    <property type="entry name" value="GENERAL TRANSCRIPTION FACTOR IIF SUBUNIT 2"/>
    <property type="match status" value="1"/>
</dbReference>
<dbReference type="InterPro" id="IPR040450">
    <property type="entry name" value="TFIIF_beta_HTH"/>
</dbReference>
<dbReference type="AlphaFoldDB" id="A0AAN7T7B6"/>
<comment type="caution">
    <text evidence="13">The sequence shown here is derived from an EMBL/GenBank/DDBJ whole genome shotgun (WGS) entry which is preliminary data.</text>
</comment>
<comment type="similarity">
    <text evidence="2">Belongs to the TFIIF beta subunit family.</text>
</comment>
<dbReference type="GO" id="GO:0003677">
    <property type="term" value="F:DNA binding"/>
    <property type="evidence" value="ECO:0007669"/>
    <property type="project" value="UniProtKB-KW"/>
</dbReference>
<dbReference type="Pfam" id="PF17683">
    <property type="entry name" value="TFIIF_beta_N"/>
    <property type="match status" value="1"/>
</dbReference>
<dbReference type="EMBL" id="JAVRRJ010000001">
    <property type="protein sequence ID" value="KAK5091054.1"/>
    <property type="molecule type" value="Genomic_DNA"/>
</dbReference>
<feature type="compositionally biased region" description="Basic and acidic residues" evidence="10">
    <location>
        <begin position="162"/>
        <end position="173"/>
    </location>
</feature>
<dbReference type="CDD" id="cd07980">
    <property type="entry name" value="TFIIF_beta"/>
    <property type="match status" value="1"/>
</dbReference>
<evidence type="ECO:0000256" key="3">
    <source>
        <dbReference type="ARBA" id="ARBA00021453"/>
    </source>
</evidence>
<evidence type="ECO:0000256" key="1">
    <source>
        <dbReference type="ARBA" id="ARBA00004123"/>
    </source>
</evidence>
<keyword evidence="14" id="KW-1185">Reference proteome</keyword>
<feature type="compositionally biased region" description="Acidic residues" evidence="10">
    <location>
        <begin position="359"/>
        <end position="371"/>
    </location>
</feature>
<dbReference type="SUPFAM" id="SSF46785">
    <property type="entry name" value="Winged helix' DNA-binding domain"/>
    <property type="match status" value="1"/>
</dbReference>
<sequence>MASSIPTIKFEGDHNVKMEDVNSPSAASEQYADDVEDDPELNTENAHKILWMSKLPKYLWEALENANDDDEIEIGTIRVEGAFDNPERVSLMLNNAQNFQSLEKEYVLKKQTGPTRKIKRPGQVLMFSEKNKPGYKPRASFWDDIDEDGNPGQGRSQLYEQGIKDEKRKESKGRYTPYQRKPIPKITALSGTVFQEFEAAAVDNAEHNRLDGERTRDALKVKEKAAIEIKDDMDAKLHYGSMVTASERQNIVRSGQNKRAAAKENRTTQEDKAVVIPKILDLFRQHKYWGLRDLRLALRQPEQSIKNCLEDIAVMHRAGDFNGKWELKPDLKVDDDALLNALGEAPKMEESDMDMKSEGEDDDFEDVDTMG</sequence>
<keyword evidence="5" id="KW-0238">DNA-binding</keyword>
<evidence type="ECO:0000313" key="13">
    <source>
        <dbReference type="EMBL" id="KAK5091054.1"/>
    </source>
</evidence>
<organism evidence="13 14">
    <name type="scientific">Lithohypha guttulata</name>
    <dbReference type="NCBI Taxonomy" id="1690604"/>
    <lineage>
        <taxon>Eukaryota</taxon>
        <taxon>Fungi</taxon>
        <taxon>Dikarya</taxon>
        <taxon>Ascomycota</taxon>
        <taxon>Pezizomycotina</taxon>
        <taxon>Eurotiomycetes</taxon>
        <taxon>Chaetothyriomycetidae</taxon>
        <taxon>Chaetothyriales</taxon>
        <taxon>Trichomeriaceae</taxon>
        <taxon>Lithohypha</taxon>
    </lineage>
</organism>
<dbReference type="Gene3D" id="1.10.10.10">
    <property type="entry name" value="Winged helix-like DNA-binding domain superfamily/Winged helix DNA-binding domain"/>
    <property type="match status" value="1"/>
</dbReference>
<evidence type="ECO:0000256" key="9">
    <source>
        <dbReference type="ARBA" id="ARBA00081863"/>
    </source>
</evidence>
<evidence type="ECO:0000256" key="2">
    <source>
        <dbReference type="ARBA" id="ARBA00009543"/>
    </source>
</evidence>
<name>A0AAN7T7B6_9EURO</name>
<evidence type="ECO:0000256" key="7">
    <source>
        <dbReference type="ARBA" id="ARBA00023242"/>
    </source>
</evidence>
<protein>
    <recommendedName>
        <fullName evidence="3">Transcription initiation factor IIF subunit beta</fullName>
    </recommendedName>
    <alternativeName>
        <fullName evidence="9">TFIIF medium subunit</fullName>
    </alternativeName>
    <alternativeName>
        <fullName evidence="8">TFIIF-beta</fullName>
    </alternativeName>
</protein>
<evidence type="ECO:0000256" key="10">
    <source>
        <dbReference type="SAM" id="MobiDB-lite"/>
    </source>
</evidence>